<keyword evidence="3" id="KW-1185">Reference proteome</keyword>
<organism evidence="2 3">
    <name type="scientific">Tessaracoccus aquimaris</name>
    <dbReference type="NCBI Taxonomy" id="1332264"/>
    <lineage>
        <taxon>Bacteria</taxon>
        <taxon>Bacillati</taxon>
        <taxon>Actinomycetota</taxon>
        <taxon>Actinomycetes</taxon>
        <taxon>Propionibacteriales</taxon>
        <taxon>Propionibacteriaceae</taxon>
        <taxon>Tessaracoccus</taxon>
    </lineage>
</organism>
<protein>
    <submittedName>
        <fullName evidence="2">Uncharacterized protein</fullName>
    </submittedName>
</protein>
<reference evidence="3" key="1">
    <citation type="submission" date="2017-02" db="EMBL/GenBank/DDBJ databases">
        <title>Tessaracoccus aquaemaris sp. nov., isolated from the intestine of a Korean rockfish, Sebastes schlegelii, in a marine aquaculture pond.</title>
        <authorList>
            <person name="Tak E.J."/>
            <person name="Bae J.-W."/>
        </authorList>
    </citation>
    <scope>NUCLEOTIDE SEQUENCE [LARGE SCALE GENOMIC DNA]</scope>
    <source>
        <strain evidence="3">NSG39</strain>
    </source>
</reference>
<gene>
    <name evidence="2" type="ORF">BW730_13855</name>
</gene>
<evidence type="ECO:0000313" key="3">
    <source>
        <dbReference type="Proteomes" id="UP000188145"/>
    </source>
</evidence>
<keyword evidence="1" id="KW-0812">Transmembrane</keyword>
<feature type="transmembrane region" description="Helical" evidence="1">
    <location>
        <begin position="68"/>
        <end position="88"/>
    </location>
</feature>
<dbReference type="EMBL" id="CP019606">
    <property type="protein sequence ID" value="AQP48431.1"/>
    <property type="molecule type" value="Genomic_DNA"/>
</dbReference>
<evidence type="ECO:0000256" key="1">
    <source>
        <dbReference type="SAM" id="Phobius"/>
    </source>
</evidence>
<feature type="transmembrane region" description="Helical" evidence="1">
    <location>
        <begin position="42"/>
        <end position="61"/>
    </location>
</feature>
<dbReference type="Proteomes" id="UP000188145">
    <property type="component" value="Chromosome"/>
</dbReference>
<sequence length="90" mass="9098">MFSEVPTWGRWILALVGAALGAFPGILVRLVSVSPDAVTSAWWLKLAVAVVLIVGGSALVVRFLKHAVPLLLGGLAAGAVATLVLGVLGG</sequence>
<dbReference type="KEGG" id="tes:BW730_13855"/>
<accession>A0A1Q2CQP6</accession>
<name>A0A1Q2CQP6_9ACTN</name>
<dbReference type="AlphaFoldDB" id="A0A1Q2CQP6"/>
<keyword evidence="1" id="KW-1133">Transmembrane helix</keyword>
<feature type="transmembrane region" description="Helical" evidence="1">
    <location>
        <begin position="12"/>
        <end position="30"/>
    </location>
</feature>
<keyword evidence="1" id="KW-0472">Membrane</keyword>
<proteinExistence type="predicted"/>
<evidence type="ECO:0000313" key="2">
    <source>
        <dbReference type="EMBL" id="AQP48431.1"/>
    </source>
</evidence>
<dbReference type="RefSeq" id="WP_077686762.1">
    <property type="nucleotide sequence ID" value="NZ_CP019606.1"/>
</dbReference>